<evidence type="ECO:0000259" key="11">
    <source>
        <dbReference type="Pfam" id="PF07992"/>
    </source>
</evidence>
<dbReference type="InterPro" id="IPR023753">
    <property type="entry name" value="FAD/NAD-binding_dom"/>
</dbReference>
<dbReference type="InterPro" id="IPR013785">
    <property type="entry name" value="Aldolase_TIM"/>
</dbReference>
<keyword evidence="9" id="KW-0411">Iron-sulfur</keyword>
<dbReference type="SUPFAM" id="SSF51905">
    <property type="entry name" value="FAD/NAD(P)-binding domain"/>
    <property type="match status" value="1"/>
</dbReference>
<gene>
    <name evidence="12" type="ORF">D6850_04595</name>
</gene>
<evidence type="ECO:0000256" key="3">
    <source>
        <dbReference type="ARBA" id="ARBA00011048"/>
    </source>
</evidence>
<dbReference type="Gene3D" id="3.20.20.70">
    <property type="entry name" value="Aldolase class I"/>
    <property type="match status" value="1"/>
</dbReference>
<dbReference type="Gene3D" id="3.50.50.60">
    <property type="entry name" value="FAD/NAD(P)-binding domain"/>
    <property type="match status" value="1"/>
</dbReference>
<comment type="similarity">
    <text evidence="3">In the N-terminal section; belongs to the NADH:flavin oxidoreductase/NADH oxidase family.</text>
</comment>
<feature type="domain" description="NADH:flavin oxidoreductase/NADH oxidase N-terminal" evidence="10">
    <location>
        <begin position="6"/>
        <end position="341"/>
    </location>
</feature>
<evidence type="ECO:0000256" key="9">
    <source>
        <dbReference type="ARBA" id="ARBA00023014"/>
    </source>
</evidence>
<dbReference type="PANTHER" id="PTHR42917">
    <property type="entry name" value="2,4-DIENOYL-COA REDUCTASE"/>
    <property type="match status" value="1"/>
</dbReference>
<comment type="caution">
    <text evidence="12">The sequence shown here is derived from an EMBL/GenBank/DDBJ whole genome shotgun (WGS) entry which is preliminary data.</text>
</comment>
<evidence type="ECO:0000313" key="13">
    <source>
        <dbReference type="Proteomes" id="UP000281128"/>
    </source>
</evidence>
<accession>A0A3A8BBL3</accession>
<evidence type="ECO:0000259" key="10">
    <source>
        <dbReference type="Pfam" id="PF00724"/>
    </source>
</evidence>
<dbReference type="PRINTS" id="PR00368">
    <property type="entry name" value="FADPNR"/>
</dbReference>
<dbReference type="GO" id="GO:0051536">
    <property type="term" value="F:iron-sulfur cluster binding"/>
    <property type="evidence" value="ECO:0007669"/>
    <property type="project" value="UniProtKB-KW"/>
</dbReference>
<dbReference type="InterPro" id="IPR001155">
    <property type="entry name" value="OxRdtase_FMN_N"/>
</dbReference>
<dbReference type="InterPro" id="IPR036188">
    <property type="entry name" value="FAD/NAD-bd_sf"/>
</dbReference>
<dbReference type="AlphaFoldDB" id="A0A3A8BBL3"/>
<evidence type="ECO:0000256" key="4">
    <source>
        <dbReference type="ARBA" id="ARBA00022630"/>
    </source>
</evidence>
<keyword evidence="7" id="KW-0560">Oxidoreductase</keyword>
<sequence length="651" mass="68452">MRYAHLFSPLTIRSVTFPNRVLSTGHQTYLARDGAVGDDLIAYHAARAKGGAGAIIVEAARFHGSALTDAPELRATTDDCIDGYRRLADAVHAAGARIMGQLSHAGRCSAGRRRGVRGVVYAPSAVPENRFHTMPREMPTDMVAEIVAACGAAAGRLAAAGLDGVELMASHGLLFAQFLNPEVNRRTDRYGGTPENRLRALAEALAAARAAMGEERLVGLRISAEELEPGGLEREQVARIVRALAERGLIDYVNTTTGSMAGLGGSVHVVPPMEIAPGYLAPQAGALKEASGLPVFVAGRINQPQEAERILAAGQADMCGMTRAMIADPSMAGKARAGRAEEITACIGCNQACIGHFHQGAPISCIQTPTTGRELRFGPVAPAATSRRVLVAGGGPAGMKAAVTAAERGHDVTLFEEGARLGGQALLAQLLPERAEFGGLVTNLTGQLGRLGVAVRLNTALDRAMVEEERPDLVILATGARAHRMPVEGAQDGHVLDAWQLLRDEAEPGARVLVADWRCDWVGPGVAEKLALAGRRVRLAVNGLHMGQELQPYLRDHWAGKLHRLGVEVIPYAQIFGVDADTVWLRHAVTGAPIVCEGVDTVVLAHGGVARTKLEEALRGSGIATALAGDCLGPRSAEEAIYEGFIAGLNA</sequence>
<evidence type="ECO:0000256" key="6">
    <source>
        <dbReference type="ARBA" id="ARBA00022723"/>
    </source>
</evidence>
<dbReference type="GO" id="GO:0046872">
    <property type="term" value="F:metal ion binding"/>
    <property type="evidence" value="ECO:0007669"/>
    <property type="project" value="UniProtKB-KW"/>
</dbReference>
<dbReference type="SUPFAM" id="SSF51395">
    <property type="entry name" value="FMN-linked oxidoreductases"/>
    <property type="match status" value="1"/>
</dbReference>
<dbReference type="Proteomes" id="UP000281128">
    <property type="component" value="Unassembled WGS sequence"/>
</dbReference>
<dbReference type="OrthoDB" id="9784632at2"/>
<comment type="cofactor">
    <cofactor evidence="2">
        <name>[4Fe-4S] cluster</name>
        <dbReference type="ChEBI" id="CHEBI:49883"/>
    </cofactor>
</comment>
<dbReference type="Pfam" id="PF07992">
    <property type="entry name" value="Pyr_redox_2"/>
    <property type="match status" value="1"/>
</dbReference>
<proteinExistence type="inferred from homology"/>
<evidence type="ECO:0000256" key="1">
    <source>
        <dbReference type="ARBA" id="ARBA00001917"/>
    </source>
</evidence>
<dbReference type="InterPro" id="IPR051793">
    <property type="entry name" value="NADH:flavin_oxidoreductase"/>
</dbReference>
<evidence type="ECO:0000313" key="12">
    <source>
        <dbReference type="EMBL" id="RKF16822.1"/>
    </source>
</evidence>
<feature type="domain" description="FAD/NAD(P)-binding" evidence="11">
    <location>
        <begin position="388"/>
        <end position="617"/>
    </location>
</feature>
<keyword evidence="13" id="KW-1185">Reference proteome</keyword>
<dbReference type="GO" id="GO:0010181">
    <property type="term" value="F:FMN binding"/>
    <property type="evidence" value="ECO:0007669"/>
    <property type="project" value="InterPro"/>
</dbReference>
<dbReference type="EMBL" id="RAPE01000001">
    <property type="protein sequence ID" value="RKF16822.1"/>
    <property type="molecule type" value="Genomic_DNA"/>
</dbReference>
<evidence type="ECO:0000256" key="5">
    <source>
        <dbReference type="ARBA" id="ARBA00022643"/>
    </source>
</evidence>
<keyword evidence="5" id="KW-0288">FMN</keyword>
<dbReference type="GO" id="GO:0008670">
    <property type="term" value="F:2,4-dienoyl-CoA reductase (NADPH) activity"/>
    <property type="evidence" value="ECO:0007669"/>
    <property type="project" value="TreeGrafter"/>
</dbReference>
<protein>
    <submittedName>
        <fullName evidence="12">FAD-dependent oxidoreductase</fullName>
    </submittedName>
</protein>
<evidence type="ECO:0000256" key="8">
    <source>
        <dbReference type="ARBA" id="ARBA00023004"/>
    </source>
</evidence>
<evidence type="ECO:0000256" key="7">
    <source>
        <dbReference type="ARBA" id="ARBA00023002"/>
    </source>
</evidence>
<keyword evidence="8" id="KW-0408">Iron</keyword>
<dbReference type="GO" id="GO:0033543">
    <property type="term" value="P:fatty acid beta-oxidation, unsaturated, even number, reductase/isomerase pathway"/>
    <property type="evidence" value="ECO:0007669"/>
    <property type="project" value="TreeGrafter"/>
</dbReference>
<dbReference type="Pfam" id="PF00724">
    <property type="entry name" value="Oxidored_FMN"/>
    <property type="match status" value="1"/>
</dbReference>
<organism evidence="12 13">
    <name type="scientific">Roseovarius spongiae</name>
    <dbReference type="NCBI Taxonomy" id="2320272"/>
    <lineage>
        <taxon>Bacteria</taxon>
        <taxon>Pseudomonadati</taxon>
        <taxon>Pseudomonadota</taxon>
        <taxon>Alphaproteobacteria</taxon>
        <taxon>Rhodobacterales</taxon>
        <taxon>Roseobacteraceae</taxon>
        <taxon>Roseovarius</taxon>
    </lineage>
</organism>
<keyword evidence="4" id="KW-0285">Flavoprotein</keyword>
<dbReference type="Gene3D" id="3.40.50.720">
    <property type="entry name" value="NAD(P)-binding Rossmann-like Domain"/>
    <property type="match status" value="1"/>
</dbReference>
<name>A0A3A8BBL3_9RHOB</name>
<evidence type="ECO:0000256" key="2">
    <source>
        <dbReference type="ARBA" id="ARBA00001966"/>
    </source>
</evidence>
<dbReference type="RefSeq" id="WP_121164204.1">
    <property type="nucleotide sequence ID" value="NZ_RAPE01000001.1"/>
</dbReference>
<comment type="cofactor">
    <cofactor evidence="1">
        <name>FMN</name>
        <dbReference type="ChEBI" id="CHEBI:58210"/>
    </cofactor>
</comment>
<reference evidence="12 13" key="1">
    <citation type="submission" date="2018-09" db="EMBL/GenBank/DDBJ databases">
        <title>Roseovarius spongiae sp. nov., isolated from a marine sponge.</title>
        <authorList>
            <person name="Zhuang L."/>
            <person name="Luo L."/>
        </authorList>
    </citation>
    <scope>NUCLEOTIDE SEQUENCE [LARGE SCALE GENOMIC DNA]</scope>
    <source>
        <strain evidence="12 13">HN-E21</strain>
    </source>
</reference>
<dbReference type="SUPFAM" id="SSF51971">
    <property type="entry name" value="Nucleotide-binding domain"/>
    <property type="match status" value="1"/>
</dbReference>
<dbReference type="PANTHER" id="PTHR42917:SF2">
    <property type="entry name" value="2,4-DIENOYL-COA REDUCTASE [(2E)-ENOYL-COA-PRODUCING]"/>
    <property type="match status" value="1"/>
</dbReference>
<keyword evidence="6" id="KW-0479">Metal-binding</keyword>